<proteinExistence type="predicted"/>
<protein>
    <recommendedName>
        <fullName evidence="2">C-type lectin domain-containing protein</fullName>
    </recommendedName>
</protein>
<accession>A0AA36CZ60</accession>
<dbReference type="PROSITE" id="PS50041">
    <property type="entry name" value="C_TYPE_LECTIN_2"/>
    <property type="match status" value="1"/>
</dbReference>
<dbReference type="Gene3D" id="3.10.100.10">
    <property type="entry name" value="Mannose-Binding Protein A, subunit A"/>
    <property type="match status" value="1"/>
</dbReference>
<evidence type="ECO:0000259" key="2">
    <source>
        <dbReference type="PROSITE" id="PS50041"/>
    </source>
</evidence>
<evidence type="ECO:0000313" key="3">
    <source>
        <dbReference type="EMBL" id="CAJ0577103.1"/>
    </source>
</evidence>
<evidence type="ECO:0000313" key="4">
    <source>
        <dbReference type="Proteomes" id="UP001177023"/>
    </source>
</evidence>
<dbReference type="AlphaFoldDB" id="A0AA36CZ60"/>
<gene>
    <name evidence="3" type="ORF">MSPICULIGERA_LOCUS15382</name>
</gene>
<keyword evidence="4" id="KW-1185">Reference proteome</keyword>
<dbReference type="Proteomes" id="UP001177023">
    <property type="component" value="Unassembled WGS sequence"/>
</dbReference>
<dbReference type="InterPro" id="IPR001304">
    <property type="entry name" value="C-type_lectin-like"/>
</dbReference>
<organism evidence="3 4">
    <name type="scientific">Mesorhabditis spiculigera</name>
    <dbReference type="NCBI Taxonomy" id="96644"/>
    <lineage>
        <taxon>Eukaryota</taxon>
        <taxon>Metazoa</taxon>
        <taxon>Ecdysozoa</taxon>
        <taxon>Nematoda</taxon>
        <taxon>Chromadorea</taxon>
        <taxon>Rhabditida</taxon>
        <taxon>Rhabditina</taxon>
        <taxon>Rhabditomorpha</taxon>
        <taxon>Rhabditoidea</taxon>
        <taxon>Rhabditidae</taxon>
        <taxon>Mesorhabditinae</taxon>
        <taxon>Mesorhabditis</taxon>
    </lineage>
</organism>
<dbReference type="Pfam" id="PF00059">
    <property type="entry name" value="Lectin_C"/>
    <property type="match status" value="1"/>
</dbReference>
<feature type="domain" description="C-type lectin" evidence="2">
    <location>
        <begin position="1"/>
        <end position="90"/>
    </location>
</feature>
<reference evidence="3" key="1">
    <citation type="submission" date="2023-06" db="EMBL/GenBank/DDBJ databases">
        <authorList>
            <person name="Delattre M."/>
        </authorList>
    </citation>
    <scope>NUCLEOTIDE SEQUENCE</scope>
    <source>
        <strain evidence="3">AF72</strain>
    </source>
</reference>
<dbReference type="InterPro" id="IPR016186">
    <property type="entry name" value="C-type_lectin-like/link_sf"/>
</dbReference>
<comment type="caution">
    <text evidence="3">The sequence shown here is derived from an EMBL/GenBank/DDBJ whole genome shotgun (WGS) entry which is preliminary data.</text>
</comment>
<name>A0AA36CZ60_9BILA</name>
<dbReference type="InterPro" id="IPR016187">
    <property type="entry name" value="CTDL_fold"/>
</dbReference>
<dbReference type="EMBL" id="CATQJA010002648">
    <property type="protein sequence ID" value="CAJ0577103.1"/>
    <property type="molecule type" value="Genomic_DNA"/>
</dbReference>
<feature type="compositionally biased region" description="Basic and acidic residues" evidence="1">
    <location>
        <begin position="106"/>
        <end position="148"/>
    </location>
</feature>
<evidence type="ECO:0000256" key="1">
    <source>
        <dbReference type="SAM" id="MobiDB-lite"/>
    </source>
</evidence>
<dbReference type="SUPFAM" id="SSF56436">
    <property type="entry name" value="C-type lectin-like"/>
    <property type="match status" value="1"/>
</dbReference>
<dbReference type="CDD" id="cd00037">
    <property type="entry name" value="CLECT"/>
    <property type="match status" value="1"/>
</dbReference>
<feature type="non-terminal residue" evidence="3">
    <location>
        <position position="1"/>
    </location>
</feature>
<feature type="region of interest" description="Disordered" evidence="1">
    <location>
        <begin position="91"/>
        <end position="154"/>
    </location>
</feature>
<sequence>MGGHQASITSQQENDFVHGLVSYREMFTGGAYFGSNPVYVNSDGRPFSNFENWEDGSRPAMNRARRCIKVNEYGKWFQSCCKQYGATVCKKPSPQPVADGLPSADNDQHPDAVDYQVHNDDQPIDHKPHNDDTEAPNHHPIPLDEHVRPGPGMDSHLQTQILLEAIK</sequence>